<reference evidence="1 2" key="1">
    <citation type="journal article" date="2023" name="Int. J. Mol. Sci.">
        <title>De Novo Assembly and Annotation of 11 Diverse Shrub Willow (Salix) Genomes Reveals Novel Gene Organization in Sex-Linked Regions.</title>
        <authorList>
            <person name="Hyden B."/>
            <person name="Feng K."/>
            <person name="Yates T.B."/>
            <person name="Jawdy S."/>
            <person name="Cereghino C."/>
            <person name="Smart L.B."/>
            <person name="Muchero W."/>
        </authorList>
    </citation>
    <scope>NUCLEOTIDE SEQUENCE [LARGE SCALE GENOMIC DNA]</scope>
    <source>
        <tissue evidence="1">Shoot tip</tissue>
    </source>
</reference>
<proteinExistence type="predicted"/>
<dbReference type="AlphaFoldDB" id="A0AAD6JAH8"/>
<gene>
    <name evidence="1" type="ORF">OIU84_016652</name>
</gene>
<dbReference type="Proteomes" id="UP001162972">
    <property type="component" value="Chromosome 14"/>
</dbReference>
<evidence type="ECO:0000313" key="2">
    <source>
        <dbReference type="Proteomes" id="UP001162972"/>
    </source>
</evidence>
<evidence type="ECO:0000313" key="1">
    <source>
        <dbReference type="EMBL" id="KAJ6401280.1"/>
    </source>
</evidence>
<sequence length="33" mass="3609">MPSKSSCGIPLVDKVILIANNFNHRDTKIGQIV</sequence>
<organism evidence="1 2">
    <name type="scientific">Salix udensis</name>
    <dbReference type="NCBI Taxonomy" id="889485"/>
    <lineage>
        <taxon>Eukaryota</taxon>
        <taxon>Viridiplantae</taxon>
        <taxon>Streptophyta</taxon>
        <taxon>Embryophyta</taxon>
        <taxon>Tracheophyta</taxon>
        <taxon>Spermatophyta</taxon>
        <taxon>Magnoliopsida</taxon>
        <taxon>eudicotyledons</taxon>
        <taxon>Gunneridae</taxon>
        <taxon>Pentapetalae</taxon>
        <taxon>rosids</taxon>
        <taxon>fabids</taxon>
        <taxon>Malpighiales</taxon>
        <taxon>Salicaceae</taxon>
        <taxon>Saliceae</taxon>
        <taxon>Salix</taxon>
    </lineage>
</organism>
<protein>
    <submittedName>
        <fullName evidence="1">Uncharacterized protein</fullName>
    </submittedName>
</protein>
<comment type="caution">
    <text evidence="1">The sequence shown here is derived from an EMBL/GenBank/DDBJ whole genome shotgun (WGS) entry which is preliminary data.</text>
</comment>
<keyword evidence="2" id="KW-1185">Reference proteome</keyword>
<name>A0AAD6JAH8_9ROSI</name>
<accession>A0AAD6JAH8</accession>
<dbReference type="EMBL" id="JAPFFJ010000019">
    <property type="protein sequence ID" value="KAJ6401280.1"/>
    <property type="molecule type" value="Genomic_DNA"/>
</dbReference>